<dbReference type="Proteomes" id="UP001431186">
    <property type="component" value="Chromosome"/>
</dbReference>
<dbReference type="Gene3D" id="6.10.250.690">
    <property type="match status" value="1"/>
</dbReference>
<feature type="domain" description="Response regulatory" evidence="6">
    <location>
        <begin position="7"/>
        <end position="121"/>
    </location>
</feature>
<evidence type="ECO:0000256" key="2">
    <source>
        <dbReference type="ARBA" id="ARBA00023012"/>
    </source>
</evidence>
<dbReference type="Pfam" id="PF00486">
    <property type="entry name" value="Trans_reg_C"/>
    <property type="match status" value="1"/>
</dbReference>
<reference evidence="8" key="1">
    <citation type="submission" date="2021-11" db="EMBL/GenBank/DDBJ databases">
        <title>Complete genome sequence of Atopobiaceae bacterium TOC12.</title>
        <authorList>
            <person name="Morinaga K."/>
            <person name="Kusada H."/>
            <person name="Tamaki H."/>
        </authorList>
    </citation>
    <scope>NUCLEOTIDE SEQUENCE</scope>
    <source>
        <strain evidence="8">TOC12</strain>
    </source>
</reference>
<dbReference type="InterPro" id="IPR001867">
    <property type="entry name" value="OmpR/PhoB-type_DNA-bd"/>
</dbReference>
<dbReference type="EMBL" id="AP025285">
    <property type="protein sequence ID" value="BDC90370.1"/>
    <property type="molecule type" value="Genomic_DNA"/>
</dbReference>
<dbReference type="PANTHER" id="PTHR48111:SF40">
    <property type="entry name" value="PHOSPHATE REGULON TRANSCRIPTIONAL REGULATORY PROTEIN PHOB"/>
    <property type="match status" value="1"/>
</dbReference>
<accession>A0AAU9CCC6</accession>
<evidence type="ECO:0000259" key="7">
    <source>
        <dbReference type="PROSITE" id="PS51755"/>
    </source>
</evidence>
<organism evidence="8 9">
    <name type="scientific">Leptogranulimonas caecicola</name>
    <dbReference type="NCBI Taxonomy" id="2894156"/>
    <lineage>
        <taxon>Bacteria</taxon>
        <taxon>Bacillati</taxon>
        <taxon>Actinomycetota</taxon>
        <taxon>Coriobacteriia</taxon>
        <taxon>Coriobacteriales</taxon>
        <taxon>Kribbibacteriaceae</taxon>
        <taxon>Leptogranulimonas</taxon>
    </lineage>
</organism>
<dbReference type="PROSITE" id="PS50110">
    <property type="entry name" value="RESPONSE_REGULATORY"/>
    <property type="match status" value="1"/>
</dbReference>
<dbReference type="KEGG" id="lcal:ATTO_02420"/>
<evidence type="ECO:0000259" key="6">
    <source>
        <dbReference type="PROSITE" id="PS50110"/>
    </source>
</evidence>
<dbReference type="InterPro" id="IPR016032">
    <property type="entry name" value="Sig_transdc_resp-reg_C-effctor"/>
</dbReference>
<dbReference type="Pfam" id="PF00072">
    <property type="entry name" value="Response_reg"/>
    <property type="match status" value="1"/>
</dbReference>
<evidence type="ECO:0000256" key="3">
    <source>
        <dbReference type="ARBA" id="ARBA00023125"/>
    </source>
</evidence>
<feature type="modified residue" description="4-aspartylphosphate" evidence="4">
    <location>
        <position position="56"/>
    </location>
</feature>
<dbReference type="InterPro" id="IPR001789">
    <property type="entry name" value="Sig_transdc_resp-reg_receiver"/>
</dbReference>
<dbReference type="AlphaFoldDB" id="A0AAU9CCC6"/>
<evidence type="ECO:0000256" key="1">
    <source>
        <dbReference type="ARBA" id="ARBA00022553"/>
    </source>
</evidence>
<evidence type="ECO:0000256" key="5">
    <source>
        <dbReference type="PROSITE-ProRule" id="PRU01091"/>
    </source>
</evidence>
<dbReference type="PROSITE" id="PS51755">
    <property type="entry name" value="OMPR_PHOB"/>
    <property type="match status" value="1"/>
</dbReference>
<keyword evidence="3 5" id="KW-0238">DNA-binding</keyword>
<keyword evidence="2" id="KW-0902">Two-component regulatory system</keyword>
<dbReference type="InterPro" id="IPR039420">
    <property type="entry name" value="WalR-like"/>
</dbReference>
<keyword evidence="1 4" id="KW-0597">Phosphoprotein</keyword>
<dbReference type="GO" id="GO:0005829">
    <property type="term" value="C:cytosol"/>
    <property type="evidence" value="ECO:0007669"/>
    <property type="project" value="TreeGrafter"/>
</dbReference>
<keyword evidence="9" id="KW-1185">Reference proteome</keyword>
<feature type="domain" description="OmpR/PhoB-type" evidence="7">
    <location>
        <begin position="131"/>
        <end position="231"/>
    </location>
</feature>
<dbReference type="Gene3D" id="1.10.10.10">
    <property type="entry name" value="Winged helix-like DNA-binding domain superfamily/Winged helix DNA-binding domain"/>
    <property type="match status" value="1"/>
</dbReference>
<dbReference type="GO" id="GO:0000156">
    <property type="term" value="F:phosphorelay response regulator activity"/>
    <property type="evidence" value="ECO:0007669"/>
    <property type="project" value="TreeGrafter"/>
</dbReference>
<dbReference type="GO" id="GO:0000976">
    <property type="term" value="F:transcription cis-regulatory region binding"/>
    <property type="evidence" value="ECO:0007669"/>
    <property type="project" value="TreeGrafter"/>
</dbReference>
<evidence type="ECO:0000313" key="8">
    <source>
        <dbReference type="EMBL" id="BDC90370.1"/>
    </source>
</evidence>
<gene>
    <name evidence="8" type="ORF">ATTO_02420</name>
</gene>
<proteinExistence type="predicted"/>
<dbReference type="SUPFAM" id="SSF52172">
    <property type="entry name" value="CheY-like"/>
    <property type="match status" value="1"/>
</dbReference>
<dbReference type="InterPro" id="IPR036388">
    <property type="entry name" value="WH-like_DNA-bd_sf"/>
</dbReference>
<dbReference type="CDD" id="cd00383">
    <property type="entry name" value="trans_reg_C"/>
    <property type="match status" value="1"/>
</dbReference>
<evidence type="ECO:0000256" key="4">
    <source>
        <dbReference type="PROSITE-ProRule" id="PRU00169"/>
    </source>
</evidence>
<dbReference type="PANTHER" id="PTHR48111">
    <property type="entry name" value="REGULATOR OF RPOS"/>
    <property type="match status" value="1"/>
</dbReference>
<feature type="DNA-binding region" description="OmpR/PhoB-type" evidence="5">
    <location>
        <begin position="131"/>
        <end position="231"/>
    </location>
</feature>
<dbReference type="SUPFAM" id="SSF46894">
    <property type="entry name" value="C-terminal effector domain of the bipartite response regulators"/>
    <property type="match status" value="1"/>
</dbReference>
<name>A0AAU9CCC6_9ACTN</name>
<protein>
    <submittedName>
        <fullName evidence="8">DNA-binding response regulator</fullName>
    </submittedName>
</protein>
<evidence type="ECO:0000313" key="9">
    <source>
        <dbReference type="Proteomes" id="UP001431186"/>
    </source>
</evidence>
<dbReference type="SMART" id="SM00862">
    <property type="entry name" value="Trans_reg_C"/>
    <property type="match status" value="1"/>
</dbReference>
<sequence>MSLERPLVLVADDDAAIVELVCTLVRADGMDAIGARDGQEALRLFADCGPDLVILDLMMPVMDGFEACEQIRHLSPGVPIVFLSAKDGESDKVVGLTLGADDYVTKPFRPRELMARIHARLRAARIQDPDRPELSVGALELDPVSHKARLLGKELQLTPTEFRLLQELLRAGGEPVSVGELFERVWDAPADQSAKNTVMVHIRRLRGKLERVDASEEYIQTVWGVGYRVLGDVQ</sequence>
<dbReference type="InterPro" id="IPR011006">
    <property type="entry name" value="CheY-like_superfamily"/>
</dbReference>
<dbReference type="RefSeq" id="WP_265591912.1">
    <property type="nucleotide sequence ID" value="NZ_AP025285.1"/>
</dbReference>
<dbReference type="Gene3D" id="3.40.50.2300">
    <property type="match status" value="1"/>
</dbReference>
<dbReference type="SMART" id="SM00448">
    <property type="entry name" value="REC"/>
    <property type="match status" value="1"/>
</dbReference>
<dbReference type="GO" id="GO:0006355">
    <property type="term" value="P:regulation of DNA-templated transcription"/>
    <property type="evidence" value="ECO:0007669"/>
    <property type="project" value="InterPro"/>
</dbReference>
<dbReference type="CDD" id="cd17574">
    <property type="entry name" value="REC_OmpR"/>
    <property type="match status" value="1"/>
</dbReference>
<dbReference type="GO" id="GO:0032993">
    <property type="term" value="C:protein-DNA complex"/>
    <property type="evidence" value="ECO:0007669"/>
    <property type="project" value="TreeGrafter"/>
</dbReference>